<keyword evidence="4" id="KW-1185">Reference proteome</keyword>
<dbReference type="Pfam" id="PF00698">
    <property type="entry name" value="Acyl_transf_1"/>
    <property type="match status" value="1"/>
</dbReference>
<dbReference type="InterPro" id="IPR050091">
    <property type="entry name" value="PKS_NRPS_Biosynth_Enz"/>
</dbReference>
<gene>
    <name evidence="3" type="ORF">K0U00_44265</name>
</gene>
<sequence>PLLGPGLSIAVLNGPSQCVVSGSYEELNDLEAELDREGLRHKRLQTSHAFHSSMMDPVLSAFEEKAREAVFGEPQIPYISNVTGKWITAQEAADPRYWVKHLRGTVRFSEGVGQLLADADSIFVEVGPGKTLSAFVRQQLDEEAAARNVIVNMVKSSNENVPDDEFLLRGIGRLHIHGAHIDWQSYYAGERRFRVPLPTYAFDRQYYSIRAGQAGSGADNRGTTGRVGGDA</sequence>
<comment type="caution">
    <text evidence="3">The sequence shown here is derived from an EMBL/GenBank/DDBJ whole genome shotgun (WGS) entry which is preliminary data.</text>
</comment>
<evidence type="ECO:0000313" key="3">
    <source>
        <dbReference type="EMBL" id="MBW7461092.1"/>
    </source>
</evidence>
<feature type="non-terminal residue" evidence="3">
    <location>
        <position position="231"/>
    </location>
</feature>
<dbReference type="SMART" id="SM00827">
    <property type="entry name" value="PKS_AT"/>
    <property type="match status" value="1"/>
</dbReference>
<dbReference type="EMBL" id="JAHZIK010002683">
    <property type="protein sequence ID" value="MBW7461092.1"/>
    <property type="molecule type" value="Genomic_DNA"/>
</dbReference>
<dbReference type="InterPro" id="IPR014043">
    <property type="entry name" value="Acyl_transferase_dom"/>
</dbReference>
<dbReference type="PANTHER" id="PTHR43775:SF51">
    <property type="entry name" value="INACTIVE PHENOLPHTHIOCEROL SYNTHESIS POLYKETIDE SYNTHASE TYPE I PKS1-RELATED"/>
    <property type="match status" value="1"/>
</dbReference>
<organism evidence="3 4">
    <name type="scientific">Paenibacillus sepulcri</name>
    <dbReference type="NCBI Taxonomy" id="359917"/>
    <lineage>
        <taxon>Bacteria</taxon>
        <taxon>Bacillati</taxon>
        <taxon>Bacillota</taxon>
        <taxon>Bacilli</taxon>
        <taxon>Bacillales</taxon>
        <taxon>Paenibacillaceae</taxon>
        <taxon>Paenibacillus</taxon>
    </lineage>
</organism>
<evidence type="ECO:0000313" key="4">
    <source>
        <dbReference type="Proteomes" id="UP001519887"/>
    </source>
</evidence>
<dbReference type="Gene3D" id="3.40.366.10">
    <property type="entry name" value="Malonyl-Coenzyme A Acyl Carrier Protein, domain 2"/>
    <property type="match status" value="1"/>
</dbReference>
<evidence type="ECO:0000259" key="2">
    <source>
        <dbReference type="SMART" id="SM00827"/>
    </source>
</evidence>
<evidence type="ECO:0000256" key="1">
    <source>
        <dbReference type="ARBA" id="ARBA00022679"/>
    </source>
</evidence>
<keyword evidence="1" id="KW-0808">Transferase</keyword>
<reference evidence="3 4" key="1">
    <citation type="submission" date="2021-07" db="EMBL/GenBank/DDBJ databases">
        <title>Paenibacillus radiodurans sp. nov., isolated from the southeastern edge of Tengger Desert.</title>
        <authorList>
            <person name="Zhang G."/>
        </authorList>
    </citation>
    <scope>NUCLEOTIDE SEQUENCE [LARGE SCALE GENOMIC DNA]</scope>
    <source>
        <strain evidence="3 4">CCM 7311</strain>
    </source>
</reference>
<dbReference type="Proteomes" id="UP001519887">
    <property type="component" value="Unassembled WGS sequence"/>
</dbReference>
<dbReference type="GO" id="GO:0016746">
    <property type="term" value="F:acyltransferase activity"/>
    <property type="evidence" value="ECO:0007669"/>
    <property type="project" value="UniProtKB-KW"/>
</dbReference>
<dbReference type="PANTHER" id="PTHR43775">
    <property type="entry name" value="FATTY ACID SYNTHASE"/>
    <property type="match status" value="1"/>
</dbReference>
<protein>
    <submittedName>
        <fullName evidence="3">Acyltransferase domain-containing protein</fullName>
    </submittedName>
</protein>
<name>A0ABS7CJI1_9BACL</name>
<accession>A0ABS7CJI1</accession>
<keyword evidence="3" id="KW-0012">Acyltransferase</keyword>
<dbReference type="SUPFAM" id="SSF52151">
    <property type="entry name" value="FabD/lysophospholipase-like"/>
    <property type="match status" value="1"/>
</dbReference>
<feature type="domain" description="Malonyl-CoA:ACP transacylase (MAT)" evidence="2">
    <location>
        <begin position="1"/>
        <end position="157"/>
    </location>
</feature>
<dbReference type="InterPro" id="IPR001227">
    <property type="entry name" value="Ac_transferase_dom_sf"/>
</dbReference>
<feature type="non-terminal residue" evidence="3">
    <location>
        <position position="1"/>
    </location>
</feature>
<proteinExistence type="predicted"/>
<dbReference type="InterPro" id="IPR016035">
    <property type="entry name" value="Acyl_Trfase/lysoPLipase"/>
</dbReference>